<reference evidence="3" key="1">
    <citation type="submission" date="2020-01" db="EMBL/GenBank/DDBJ databases">
        <title>'Steroidobacter agaridevorans' sp. nov., agar-degrading bacteria isolated from rhizosphere soils.</title>
        <authorList>
            <person name="Ikenaga M."/>
            <person name="Kataoka M."/>
            <person name="Murouchi A."/>
            <person name="Katsuragi S."/>
            <person name="Sakai M."/>
        </authorList>
    </citation>
    <scope>NUCLEOTIDE SEQUENCE [LARGE SCALE GENOMIC DNA]</scope>
    <source>
        <strain evidence="3">YU21-B</strain>
    </source>
</reference>
<name>A0A829YH29_9GAMM</name>
<gene>
    <name evidence="2" type="ORF">GCM10011487_38760</name>
</gene>
<comment type="caution">
    <text evidence="2">The sequence shown here is derived from an EMBL/GenBank/DDBJ whole genome shotgun (WGS) entry which is preliminary data.</text>
</comment>
<evidence type="ECO:0000313" key="2">
    <source>
        <dbReference type="EMBL" id="GFE81876.1"/>
    </source>
</evidence>
<dbReference type="EMBL" id="BLJN01000003">
    <property type="protein sequence ID" value="GFE81876.1"/>
    <property type="molecule type" value="Genomic_DNA"/>
</dbReference>
<dbReference type="Pfam" id="PF18735">
    <property type="entry name" value="HEPN_RiboL-PSP"/>
    <property type="match status" value="1"/>
</dbReference>
<dbReference type="Proteomes" id="UP000445000">
    <property type="component" value="Unassembled WGS sequence"/>
</dbReference>
<dbReference type="InterPro" id="IPR041519">
    <property type="entry name" value="HEPN_RiboL-PSP"/>
</dbReference>
<dbReference type="AlphaFoldDB" id="A0A829YH29"/>
<keyword evidence="3" id="KW-1185">Reference proteome</keyword>
<accession>A0A829YH29</accession>
<proteinExistence type="predicted"/>
<sequence length="64" mass="7017">MDPEKACDKLDNLLKKRGDAVHRSRVAQPGPTPPHLVTKDELEKAIRFIKELVAATERALGGGK</sequence>
<evidence type="ECO:0000259" key="1">
    <source>
        <dbReference type="Pfam" id="PF18735"/>
    </source>
</evidence>
<evidence type="ECO:0000313" key="3">
    <source>
        <dbReference type="Proteomes" id="UP000445000"/>
    </source>
</evidence>
<organism evidence="2 3">
    <name type="scientific">Steroidobacter agaridevorans</name>
    <dbReference type="NCBI Taxonomy" id="2695856"/>
    <lineage>
        <taxon>Bacteria</taxon>
        <taxon>Pseudomonadati</taxon>
        <taxon>Pseudomonadota</taxon>
        <taxon>Gammaproteobacteria</taxon>
        <taxon>Steroidobacterales</taxon>
        <taxon>Steroidobacteraceae</taxon>
        <taxon>Steroidobacter</taxon>
    </lineage>
</organism>
<protein>
    <recommendedName>
        <fullName evidence="1">RiboL-PSP-HEPN domain-containing protein</fullName>
    </recommendedName>
</protein>
<feature type="domain" description="RiboL-PSP-HEPN" evidence="1">
    <location>
        <begin position="8"/>
        <end position="60"/>
    </location>
</feature>